<feature type="transmembrane region" description="Helical" evidence="1">
    <location>
        <begin position="59"/>
        <end position="78"/>
    </location>
</feature>
<keyword evidence="1" id="KW-0472">Membrane</keyword>
<keyword evidence="1" id="KW-1133">Transmembrane helix</keyword>
<gene>
    <name evidence="2" type="ORF">XthCFBP4691_07630</name>
</gene>
<protein>
    <submittedName>
        <fullName evidence="2">Uncharacterized protein</fullName>
    </submittedName>
</protein>
<dbReference type="EMBL" id="MIGX01000027">
    <property type="protein sequence ID" value="PPT91395.1"/>
    <property type="molecule type" value="Genomic_DNA"/>
</dbReference>
<name>A0A2S6ZGK8_9XANT</name>
<evidence type="ECO:0000313" key="2">
    <source>
        <dbReference type="EMBL" id="PPT91395.1"/>
    </source>
</evidence>
<proteinExistence type="predicted"/>
<evidence type="ECO:0000256" key="1">
    <source>
        <dbReference type="SAM" id="Phobius"/>
    </source>
</evidence>
<dbReference type="AlphaFoldDB" id="A0A2S6ZGK8"/>
<keyword evidence="3" id="KW-1185">Reference proteome</keyword>
<sequence>MGMAAVLAVCTMQWITGPAIGPFTATLVGWPIRIFAFLTSFILWFGMDSWPRQTKRVTRAFMALVQIIVGLLLIWWLVSRG</sequence>
<keyword evidence="1" id="KW-0812">Transmembrane</keyword>
<reference evidence="2 3" key="1">
    <citation type="submission" date="2016-08" db="EMBL/GenBank/DDBJ databases">
        <title>Evolution of the type three secretion system and type three effector repertoires in Xanthomonas.</title>
        <authorList>
            <person name="Merda D."/>
            <person name="Briand M."/>
            <person name="Bosis E."/>
            <person name="Rousseau C."/>
            <person name="Portier P."/>
            <person name="Jacques M.-A."/>
            <person name="Fischer-Le Saux M."/>
        </authorList>
    </citation>
    <scope>NUCLEOTIDE SEQUENCE [LARGE SCALE GENOMIC DNA]</scope>
    <source>
        <strain evidence="2 3">CFBP 4691</strain>
    </source>
</reference>
<evidence type="ECO:0000313" key="3">
    <source>
        <dbReference type="Proteomes" id="UP000239898"/>
    </source>
</evidence>
<organism evidence="2 3">
    <name type="scientific">Xanthomonas theicola</name>
    <dbReference type="NCBI Taxonomy" id="56464"/>
    <lineage>
        <taxon>Bacteria</taxon>
        <taxon>Pseudomonadati</taxon>
        <taxon>Pseudomonadota</taxon>
        <taxon>Gammaproteobacteria</taxon>
        <taxon>Lysobacterales</taxon>
        <taxon>Lysobacteraceae</taxon>
        <taxon>Xanthomonas</taxon>
    </lineage>
</organism>
<accession>A0A2S6ZGK8</accession>
<comment type="caution">
    <text evidence="2">The sequence shown here is derived from an EMBL/GenBank/DDBJ whole genome shotgun (WGS) entry which is preliminary data.</text>
</comment>
<dbReference type="Proteomes" id="UP000239898">
    <property type="component" value="Unassembled WGS sequence"/>
</dbReference>